<comment type="caution">
    <text evidence="9">The sequence shown here is derived from an EMBL/GenBank/DDBJ whole genome shotgun (WGS) entry which is preliminary data.</text>
</comment>
<dbReference type="EC" id="5.1.3.3" evidence="4 8"/>
<evidence type="ECO:0000256" key="7">
    <source>
        <dbReference type="ARBA" id="ARBA00023277"/>
    </source>
</evidence>
<evidence type="ECO:0000256" key="2">
    <source>
        <dbReference type="ARBA" id="ARBA00005028"/>
    </source>
</evidence>
<evidence type="ECO:0000256" key="1">
    <source>
        <dbReference type="ARBA" id="ARBA00001614"/>
    </source>
</evidence>
<evidence type="ECO:0000256" key="8">
    <source>
        <dbReference type="PIRNR" id="PIRNR005096"/>
    </source>
</evidence>
<reference evidence="10" key="1">
    <citation type="journal article" date="2019" name="Int. J. Syst. Evol. Microbiol.">
        <title>The Global Catalogue of Microorganisms (GCM) 10K type strain sequencing project: providing services to taxonomists for standard genome sequencing and annotation.</title>
        <authorList>
            <consortium name="The Broad Institute Genomics Platform"/>
            <consortium name="The Broad Institute Genome Sequencing Center for Infectious Disease"/>
            <person name="Wu L."/>
            <person name="Ma J."/>
        </authorList>
    </citation>
    <scope>NUCLEOTIDE SEQUENCE [LARGE SCALE GENOMIC DNA]</scope>
    <source>
        <strain evidence="10">CGMCC 4.7178</strain>
    </source>
</reference>
<evidence type="ECO:0000313" key="10">
    <source>
        <dbReference type="Proteomes" id="UP000631535"/>
    </source>
</evidence>
<evidence type="ECO:0000256" key="3">
    <source>
        <dbReference type="ARBA" id="ARBA00006206"/>
    </source>
</evidence>
<evidence type="ECO:0000256" key="4">
    <source>
        <dbReference type="ARBA" id="ARBA00013185"/>
    </source>
</evidence>
<keyword evidence="7 8" id="KW-0119">Carbohydrate metabolism</keyword>
<dbReference type="NCBIfam" id="NF008277">
    <property type="entry name" value="PRK11055.1"/>
    <property type="match status" value="1"/>
</dbReference>
<dbReference type="PROSITE" id="PS00545">
    <property type="entry name" value="ALDOSE_1_EPIMERASE"/>
    <property type="match status" value="1"/>
</dbReference>
<comment type="catalytic activity">
    <reaction evidence="1 8">
        <text>alpha-D-glucose = beta-D-glucose</text>
        <dbReference type="Rhea" id="RHEA:10264"/>
        <dbReference type="ChEBI" id="CHEBI:15903"/>
        <dbReference type="ChEBI" id="CHEBI:17925"/>
        <dbReference type="EC" id="5.1.3.3"/>
    </reaction>
</comment>
<dbReference type="InterPro" id="IPR008183">
    <property type="entry name" value="Aldose_1/G6P_1-epimerase"/>
</dbReference>
<organism evidence="9 10">
    <name type="scientific">Streptomyces daqingensis</name>
    <dbReference type="NCBI Taxonomy" id="1472640"/>
    <lineage>
        <taxon>Bacteria</taxon>
        <taxon>Bacillati</taxon>
        <taxon>Actinomycetota</taxon>
        <taxon>Actinomycetes</taxon>
        <taxon>Kitasatosporales</taxon>
        <taxon>Streptomycetaceae</taxon>
        <taxon>Streptomyces</taxon>
    </lineage>
</organism>
<dbReference type="RefSeq" id="WP_189038411.1">
    <property type="nucleotide sequence ID" value="NZ_BMMP01000012.1"/>
</dbReference>
<proteinExistence type="inferred from homology"/>
<keyword evidence="10" id="KW-1185">Reference proteome</keyword>
<dbReference type="PANTHER" id="PTHR10091">
    <property type="entry name" value="ALDOSE-1-EPIMERASE"/>
    <property type="match status" value="1"/>
</dbReference>
<dbReference type="CDD" id="cd09019">
    <property type="entry name" value="galactose_mutarotase_like"/>
    <property type="match status" value="1"/>
</dbReference>
<evidence type="ECO:0000313" key="9">
    <source>
        <dbReference type="EMBL" id="GGO52994.1"/>
    </source>
</evidence>
<evidence type="ECO:0000256" key="5">
    <source>
        <dbReference type="ARBA" id="ARBA00014165"/>
    </source>
</evidence>
<dbReference type="PIRSF" id="PIRSF005096">
    <property type="entry name" value="GALM"/>
    <property type="match status" value="1"/>
</dbReference>
<accession>A0ABQ2MIY8</accession>
<dbReference type="EMBL" id="BMMP01000012">
    <property type="protein sequence ID" value="GGO52994.1"/>
    <property type="molecule type" value="Genomic_DNA"/>
</dbReference>
<protein>
    <recommendedName>
        <fullName evidence="5 8">Aldose 1-epimerase</fullName>
        <ecNumber evidence="4 8">5.1.3.3</ecNumber>
    </recommendedName>
</protein>
<keyword evidence="6 8" id="KW-0413">Isomerase</keyword>
<dbReference type="Gene3D" id="2.70.98.10">
    <property type="match status" value="1"/>
</dbReference>
<dbReference type="InterPro" id="IPR011013">
    <property type="entry name" value="Gal_mutarotase_sf_dom"/>
</dbReference>
<dbReference type="Pfam" id="PF01263">
    <property type="entry name" value="Aldose_epim"/>
    <property type="match status" value="1"/>
</dbReference>
<sequence>MRDPRKEDFGKLEDGTAVDRWTVENGGVLLRVLSYGGIVQALEVPDRRGERANIALGFGDLGSYVADSPYFGALVGRYGNRVADGRFTLDGTEYALPVNDGPNSLHGGERGFDKRVWRVEPFRRGDACGLALTRTSESGEEGYPGELALRVDYTLTARGEFRVDYEAATDAPTVVNLTNHTYFNLAGEGSGDVYGHLLEIAASRYTPVGGTLIPTGKLAGVEGGPFDFRLAKPIGEDLRVPDQQLLYGLGYDHNFVLDKGVTPEPEHAVAVSDPLSGRTMRIATTEPGVQFYSGNQLDGSLAGTSGAVYRQGDGFALETQHFPDSPNQPDFPSTVLRPGETYRSTTVHAFGTH</sequence>
<evidence type="ECO:0000256" key="6">
    <source>
        <dbReference type="ARBA" id="ARBA00023235"/>
    </source>
</evidence>
<dbReference type="PANTHER" id="PTHR10091:SF0">
    <property type="entry name" value="GALACTOSE MUTAROTASE"/>
    <property type="match status" value="1"/>
</dbReference>
<dbReference type="InterPro" id="IPR018052">
    <property type="entry name" value="Ald1_epimerase_CS"/>
</dbReference>
<dbReference type="InterPro" id="IPR047215">
    <property type="entry name" value="Galactose_mutarotase-like"/>
</dbReference>
<dbReference type="InterPro" id="IPR015443">
    <property type="entry name" value="Aldose_1-epimerase"/>
</dbReference>
<name>A0ABQ2MIY8_9ACTN</name>
<dbReference type="SUPFAM" id="SSF74650">
    <property type="entry name" value="Galactose mutarotase-like"/>
    <property type="match status" value="1"/>
</dbReference>
<dbReference type="Proteomes" id="UP000631535">
    <property type="component" value="Unassembled WGS sequence"/>
</dbReference>
<gene>
    <name evidence="9" type="ORF">GCM10012287_38590</name>
</gene>
<dbReference type="InterPro" id="IPR014718">
    <property type="entry name" value="GH-type_carb-bd"/>
</dbReference>
<comment type="similarity">
    <text evidence="3 8">Belongs to the aldose epimerase family.</text>
</comment>
<comment type="pathway">
    <text evidence="2 8">Carbohydrate metabolism; hexose metabolism.</text>
</comment>